<gene>
    <name evidence="1" type="ORF">GTGU_04710</name>
</gene>
<dbReference type="EMBL" id="JMTB01000162">
    <property type="protein sequence ID" value="KFB95053.1"/>
    <property type="molecule type" value="Genomic_DNA"/>
</dbReference>
<protein>
    <submittedName>
        <fullName evidence="1">Tail fiber assembly protein</fullName>
    </submittedName>
</protein>
<dbReference type="Proteomes" id="UP000028630">
    <property type="component" value="Unassembled WGS sequence"/>
</dbReference>
<sequence length="141" mass="15520">MSDFNYSFSPSNCAFYANSLKETYYAPANDWPSDAFEVSDDVTNEFTAQPPNGKKLGVVDGLPAWIDIPPPTREEAIVVAVQKKTELLKAAQATIINWQSKLLLGVISDDEKTSLIAWLAYIDELTAVDTTDPNWPVPPAL</sequence>
<proteinExistence type="predicted"/>
<dbReference type="OrthoDB" id="8596093at2"/>
<dbReference type="eggNOG" id="ENOG5032SFG">
    <property type="taxonomic scope" value="Bacteria"/>
</dbReference>
<dbReference type="AlphaFoldDB" id="A0A084ZC59"/>
<keyword evidence="2" id="KW-1185">Reference proteome</keyword>
<dbReference type="RefSeq" id="WP_038163495.1">
    <property type="nucleotide sequence ID" value="NZ_JMTB01000162.1"/>
</dbReference>
<reference evidence="2" key="1">
    <citation type="submission" date="2014-05" db="EMBL/GenBank/DDBJ databases">
        <title>ATOL: Assembling a taxonomically balanced genome-scale reconstruction of the evolutionary history of the Enterobacteriaceae.</title>
        <authorList>
            <person name="Plunkett G. III"/>
            <person name="Neeno-Eckwall E.C."/>
            <person name="Glasner J.D."/>
            <person name="Perna N.T."/>
        </authorList>
    </citation>
    <scope>NUCLEOTIDE SEQUENCE [LARGE SCALE GENOMIC DNA]</scope>
    <source>
        <strain evidence="2">ATCC 49490</strain>
    </source>
</reference>
<dbReference type="Pfam" id="PF02413">
    <property type="entry name" value="Caudo_TAP"/>
    <property type="match status" value="1"/>
</dbReference>
<accession>A0A084ZC59</accession>
<comment type="caution">
    <text evidence="1">The sequence shown here is derived from an EMBL/GenBank/DDBJ whole genome shotgun (WGS) entry which is preliminary data.</text>
</comment>
<evidence type="ECO:0000313" key="2">
    <source>
        <dbReference type="Proteomes" id="UP000028630"/>
    </source>
</evidence>
<name>A0A084ZC59_9ENTR</name>
<organism evidence="1 2">
    <name type="scientific">Trabulsiella guamensis ATCC 49490</name>
    <dbReference type="NCBI Taxonomy" id="1005994"/>
    <lineage>
        <taxon>Bacteria</taxon>
        <taxon>Pseudomonadati</taxon>
        <taxon>Pseudomonadota</taxon>
        <taxon>Gammaproteobacteria</taxon>
        <taxon>Enterobacterales</taxon>
        <taxon>Enterobacteriaceae</taxon>
        <taxon>Trabulsiella</taxon>
    </lineage>
</organism>
<evidence type="ECO:0000313" key="1">
    <source>
        <dbReference type="EMBL" id="KFB95053.1"/>
    </source>
</evidence>
<dbReference type="InterPro" id="IPR003458">
    <property type="entry name" value="Phage_T4_Gp38_tail_assem"/>
</dbReference>